<dbReference type="RefSeq" id="WP_078930021.1">
    <property type="nucleotide sequence ID" value="NZ_FUXC01000001.1"/>
</dbReference>
<proteinExistence type="predicted"/>
<dbReference type="OrthoDB" id="359246at2"/>
<evidence type="ECO:0000256" key="1">
    <source>
        <dbReference type="SAM" id="SignalP"/>
    </source>
</evidence>
<dbReference type="GeneID" id="303366541"/>
<keyword evidence="3" id="KW-1185">Reference proteome</keyword>
<evidence type="ECO:0000313" key="3">
    <source>
        <dbReference type="Proteomes" id="UP000190395"/>
    </source>
</evidence>
<organism evidence="2 3">
    <name type="scientific">Treponema berlinense</name>
    <dbReference type="NCBI Taxonomy" id="225004"/>
    <lineage>
        <taxon>Bacteria</taxon>
        <taxon>Pseudomonadati</taxon>
        <taxon>Spirochaetota</taxon>
        <taxon>Spirochaetia</taxon>
        <taxon>Spirochaetales</taxon>
        <taxon>Treponemataceae</taxon>
        <taxon>Treponema</taxon>
    </lineage>
</organism>
<protein>
    <submittedName>
        <fullName evidence="2">Uncharacterized protein</fullName>
    </submittedName>
</protein>
<evidence type="ECO:0000313" key="2">
    <source>
        <dbReference type="EMBL" id="SJZ44605.1"/>
    </source>
</evidence>
<keyword evidence="1" id="KW-0732">Signal</keyword>
<gene>
    <name evidence="2" type="ORF">SAMN02745152_00264</name>
</gene>
<dbReference type="STRING" id="225004.SAMN02745152_00264"/>
<feature type="signal peptide" evidence="1">
    <location>
        <begin position="1"/>
        <end position="20"/>
    </location>
</feature>
<name>A0A1T4KQB7_9SPIR</name>
<accession>A0A1T4KQB7</accession>
<dbReference type="EMBL" id="FUXC01000001">
    <property type="protein sequence ID" value="SJZ44605.1"/>
    <property type="molecule type" value="Genomic_DNA"/>
</dbReference>
<reference evidence="2 3" key="1">
    <citation type="submission" date="2017-02" db="EMBL/GenBank/DDBJ databases">
        <authorList>
            <person name="Peterson S.W."/>
        </authorList>
    </citation>
    <scope>NUCLEOTIDE SEQUENCE [LARGE SCALE GENOMIC DNA]</scope>
    <source>
        <strain evidence="2 3">ATCC BAA-909</strain>
    </source>
</reference>
<feature type="chain" id="PRO_5012233557" evidence="1">
    <location>
        <begin position="21"/>
        <end position="195"/>
    </location>
</feature>
<dbReference type="Proteomes" id="UP000190395">
    <property type="component" value="Unassembled WGS sequence"/>
</dbReference>
<sequence>MRTKKYLSKIAILAFPFVLAGCSSTSVQPQPAKEENKPAIEERKELQAEKDEYHKSVGSLTVSKDTFESDKAEILRTIESLKTIMSDFDYQSWLLYVDNESKIYWSKTANLKKAQGKLPIKGLQLRTLQDYFKYVFVPSRAGRNITTIRYESENYVKAVQVTSLDSSETEEKYTVYYYFNKIDGHWQLHLPEIDS</sequence>
<dbReference type="PROSITE" id="PS51257">
    <property type="entry name" value="PROKAR_LIPOPROTEIN"/>
    <property type="match status" value="1"/>
</dbReference>
<dbReference type="AlphaFoldDB" id="A0A1T4KQB7"/>